<dbReference type="AlphaFoldDB" id="A0A8J8WBR8"/>
<dbReference type="OrthoDB" id="761538at2759"/>
<reference evidence="1" key="1">
    <citation type="submission" date="2020-07" db="EMBL/GenBank/DDBJ databases">
        <title>The High-quality genome of the commercially important snow crab, Chionoecetes opilio.</title>
        <authorList>
            <person name="Jeong J.-H."/>
            <person name="Ryu S."/>
        </authorList>
    </citation>
    <scope>NUCLEOTIDE SEQUENCE</scope>
    <source>
        <strain evidence="1">MADBK_172401_WGS</strain>
        <tissue evidence="1">Digestive gland</tissue>
    </source>
</reference>
<evidence type="ECO:0000313" key="1">
    <source>
        <dbReference type="EMBL" id="KAG0693849.1"/>
    </source>
</evidence>
<organism evidence="1 2">
    <name type="scientific">Chionoecetes opilio</name>
    <name type="common">Atlantic snow crab</name>
    <name type="synonym">Cancer opilio</name>
    <dbReference type="NCBI Taxonomy" id="41210"/>
    <lineage>
        <taxon>Eukaryota</taxon>
        <taxon>Metazoa</taxon>
        <taxon>Ecdysozoa</taxon>
        <taxon>Arthropoda</taxon>
        <taxon>Crustacea</taxon>
        <taxon>Multicrustacea</taxon>
        <taxon>Malacostraca</taxon>
        <taxon>Eumalacostraca</taxon>
        <taxon>Eucarida</taxon>
        <taxon>Decapoda</taxon>
        <taxon>Pleocyemata</taxon>
        <taxon>Brachyura</taxon>
        <taxon>Eubrachyura</taxon>
        <taxon>Majoidea</taxon>
        <taxon>Majidae</taxon>
        <taxon>Chionoecetes</taxon>
    </lineage>
</organism>
<accession>A0A8J8WBR8</accession>
<comment type="caution">
    <text evidence="1">The sequence shown here is derived from an EMBL/GenBank/DDBJ whole genome shotgun (WGS) entry which is preliminary data.</text>
</comment>
<sequence>MVGPHGKTGSGVPLPRPRPLPLSMFVACLGFYREGLQATPPTNLCQGLTLLLTVARDAEPPTPSKKKLEIITLASNYHVEVNPATLAYDTVCAGHQDLASVHQLTTASASLKVLGGQEV</sequence>
<protein>
    <submittedName>
        <fullName evidence="1">Uncharacterized protein</fullName>
    </submittedName>
</protein>
<gene>
    <name evidence="1" type="ORF">GWK47_027351</name>
</gene>
<keyword evidence="2" id="KW-1185">Reference proteome</keyword>
<dbReference type="Proteomes" id="UP000770661">
    <property type="component" value="Unassembled WGS sequence"/>
</dbReference>
<proteinExistence type="predicted"/>
<evidence type="ECO:0000313" key="2">
    <source>
        <dbReference type="Proteomes" id="UP000770661"/>
    </source>
</evidence>
<dbReference type="EMBL" id="JACEEZ010026243">
    <property type="protein sequence ID" value="KAG0693849.1"/>
    <property type="molecule type" value="Genomic_DNA"/>
</dbReference>
<name>A0A8J8WBR8_CHIOP</name>